<dbReference type="InterPro" id="IPR050942">
    <property type="entry name" value="F-box_BR-signaling"/>
</dbReference>
<accession>A0A8R7V4L1</accession>
<dbReference type="InterPro" id="IPR005174">
    <property type="entry name" value="KIB1-4_b-propeller"/>
</dbReference>
<keyword evidence="3" id="KW-1185">Reference proteome</keyword>
<dbReference type="AlphaFoldDB" id="A0A8R7V4L1"/>
<evidence type="ECO:0000259" key="1">
    <source>
        <dbReference type="Pfam" id="PF03478"/>
    </source>
</evidence>
<dbReference type="Proteomes" id="UP000015106">
    <property type="component" value="Chromosome 7"/>
</dbReference>
<organism evidence="2 3">
    <name type="scientific">Triticum urartu</name>
    <name type="common">Red wild einkorn</name>
    <name type="synonym">Crithodium urartu</name>
    <dbReference type="NCBI Taxonomy" id="4572"/>
    <lineage>
        <taxon>Eukaryota</taxon>
        <taxon>Viridiplantae</taxon>
        <taxon>Streptophyta</taxon>
        <taxon>Embryophyta</taxon>
        <taxon>Tracheophyta</taxon>
        <taxon>Spermatophyta</taxon>
        <taxon>Magnoliopsida</taxon>
        <taxon>Liliopsida</taxon>
        <taxon>Poales</taxon>
        <taxon>Poaceae</taxon>
        <taxon>BOP clade</taxon>
        <taxon>Pooideae</taxon>
        <taxon>Triticodae</taxon>
        <taxon>Triticeae</taxon>
        <taxon>Triticinae</taxon>
        <taxon>Triticum</taxon>
    </lineage>
</organism>
<feature type="domain" description="KIB1-4 beta-propeller" evidence="1">
    <location>
        <begin position="31"/>
        <end position="234"/>
    </location>
</feature>
<dbReference type="PANTHER" id="PTHR44259:SF80">
    <property type="entry name" value="F-BOX DOMAIN-CONTAINING PROTEIN"/>
    <property type="match status" value="1"/>
</dbReference>
<sequence>MTAMEALWAIVMEKRRHEYVPNQPGAQGLGTWFYQKVVLSCDPSRGGDCTAVAIYYDADWVSFTRAREGRWRLAAAPADRSDDRYADCVYHDGKFYTVTVHGVLEAWHLCRPQEPSKEVIINGVKRYRRIHTRFLVSTPCAGLLQIRTLEHVRRPGKIKVEVLEVDVGERRLVSLCSSTALRDHAVFVGLNHSACVPVREFPELRPNCVYFTTPRLIHHDNFGLPGWRGVGIYDLE</sequence>
<dbReference type="PANTHER" id="PTHR44259">
    <property type="entry name" value="OS07G0183000 PROTEIN-RELATED"/>
    <property type="match status" value="1"/>
</dbReference>
<name>A0A8R7V4L1_TRIUA</name>
<reference evidence="3" key="1">
    <citation type="journal article" date="2013" name="Nature">
        <title>Draft genome of the wheat A-genome progenitor Triticum urartu.</title>
        <authorList>
            <person name="Ling H.Q."/>
            <person name="Zhao S."/>
            <person name="Liu D."/>
            <person name="Wang J."/>
            <person name="Sun H."/>
            <person name="Zhang C."/>
            <person name="Fan H."/>
            <person name="Li D."/>
            <person name="Dong L."/>
            <person name="Tao Y."/>
            <person name="Gao C."/>
            <person name="Wu H."/>
            <person name="Li Y."/>
            <person name="Cui Y."/>
            <person name="Guo X."/>
            <person name="Zheng S."/>
            <person name="Wang B."/>
            <person name="Yu K."/>
            <person name="Liang Q."/>
            <person name="Yang W."/>
            <person name="Lou X."/>
            <person name="Chen J."/>
            <person name="Feng M."/>
            <person name="Jian J."/>
            <person name="Zhang X."/>
            <person name="Luo G."/>
            <person name="Jiang Y."/>
            <person name="Liu J."/>
            <person name="Wang Z."/>
            <person name="Sha Y."/>
            <person name="Zhang B."/>
            <person name="Wu H."/>
            <person name="Tang D."/>
            <person name="Shen Q."/>
            <person name="Xue P."/>
            <person name="Zou S."/>
            <person name="Wang X."/>
            <person name="Liu X."/>
            <person name="Wang F."/>
            <person name="Yang Y."/>
            <person name="An X."/>
            <person name="Dong Z."/>
            <person name="Zhang K."/>
            <person name="Zhang X."/>
            <person name="Luo M.C."/>
            <person name="Dvorak J."/>
            <person name="Tong Y."/>
            <person name="Wang J."/>
            <person name="Yang H."/>
            <person name="Li Z."/>
            <person name="Wang D."/>
            <person name="Zhang A."/>
            <person name="Wang J."/>
        </authorList>
    </citation>
    <scope>NUCLEOTIDE SEQUENCE</scope>
    <source>
        <strain evidence="3">cv. G1812</strain>
    </source>
</reference>
<protein>
    <recommendedName>
        <fullName evidence="1">KIB1-4 beta-propeller domain-containing protein</fullName>
    </recommendedName>
</protein>
<dbReference type="Pfam" id="PF03478">
    <property type="entry name" value="Beta-prop_KIB1-4"/>
    <property type="match status" value="1"/>
</dbReference>
<dbReference type="EnsemblPlants" id="TuG1812G0700003721.01.T01">
    <property type="protein sequence ID" value="TuG1812G0700003721.01.T01.cds280863"/>
    <property type="gene ID" value="TuG1812G0700003721.01"/>
</dbReference>
<reference evidence="2" key="3">
    <citation type="submission" date="2022-06" db="UniProtKB">
        <authorList>
            <consortium name="EnsemblPlants"/>
        </authorList>
    </citation>
    <scope>IDENTIFICATION</scope>
</reference>
<evidence type="ECO:0000313" key="2">
    <source>
        <dbReference type="EnsemblPlants" id="TuG1812G0700003721.01.T01.cds280863"/>
    </source>
</evidence>
<reference evidence="2" key="2">
    <citation type="submission" date="2018-03" db="EMBL/GenBank/DDBJ databases">
        <title>The Triticum urartu genome reveals the dynamic nature of wheat genome evolution.</title>
        <authorList>
            <person name="Ling H."/>
            <person name="Ma B."/>
            <person name="Shi X."/>
            <person name="Liu H."/>
            <person name="Dong L."/>
            <person name="Sun H."/>
            <person name="Cao Y."/>
            <person name="Gao Q."/>
            <person name="Zheng S."/>
            <person name="Li Y."/>
            <person name="Yu Y."/>
            <person name="Du H."/>
            <person name="Qi M."/>
            <person name="Li Y."/>
            <person name="Yu H."/>
            <person name="Cui Y."/>
            <person name="Wang N."/>
            <person name="Chen C."/>
            <person name="Wu H."/>
            <person name="Zhao Y."/>
            <person name="Zhang J."/>
            <person name="Li Y."/>
            <person name="Zhou W."/>
            <person name="Zhang B."/>
            <person name="Hu W."/>
            <person name="Eijk M."/>
            <person name="Tang J."/>
            <person name="Witsenboer H."/>
            <person name="Zhao S."/>
            <person name="Li Z."/>
            <person name="Zhang A."/>
            <person name="Wang D."/>
            <person name="Liang C."/>
        </authorList>
    </citation>
    <scope>NUCLEOTIDE SEQUENCE [LARGE SCALE GENOMIC DNA]</scope>
    <source>
        <strain evidence="2">cv. G1812</strain>
    </source>
</reference>
<evidence type="ECO:0000313" key="3">
    <source>
        <dbReference type="Proteomes" id="UP000015106"/>
    </source>
</evidence>
<proteinExistence type="predicted"/>
<dbReference type="Gramene" id="TuG1812G0700003721.01.T01">
    <property type="protein sequence ID" value="TuG1812G0700003721.01.T01.cds280863"/>
    <property type="gene ID" value="TuG1812G0700003721.01"/>
</dbReference>